<feature type="region of interest" description="Disordered" evidence="7">
    <location>
        <begin position="323"/>
        <end position="348"/>
    </location>
</feature>
<dbReference type="AlphaFoldDB" id="A0A7C9CCT5"/>
<keyword evidence="5" id="KW-0443">Lipid metabolism</keyword>
<organism evidence="9">
    <name type="scientific">Opuntia streptacantha</name>
    <name type="common">Prickly pear cactus</name>
    <name type="synonym">Opuntia cardona</name>
    <dbReference type="NCBI Taxonomy" id="393608"/>
    <lineage>
        <taxon>Eukaryota</taxon>
        <taxon>Viridiplantae</taxon>
        <taxon>Streptophyta</taxon>
        <taxon>Embryophyta</taxon>
        <taxon>Tracheophyta</taxon>
        <taxon>Spermatophyta</taxon>
        <taxon>Magnoliopsida</taxon>
        <taxon>eudicotyledons</taxon>
        <taxon>Gunneridae</taxon>
        <taxon>Pentapetalae</taxon>
        <taxon>Caryophyllales</taxon>
        <taxon>Cactineae</taxon>
        <taxon>Cactaceae</taxon>
        <taxon>Opuntioideae</taxon>
        <taxon>Opuntia</taxon>
    </lineage>
</organism>
<evidence type="ECO:0000256" key="7">
    <source>
        <dbReference type="SAM" id="MobiDB-lite"/>
    </source>
</evidence>
<evidence type="ECO:0000256" key="6">
    <source>
        <dbReference type="ARBA" id="ARBA00023136"/>
    </source>
</evidence>
<feature type="region of interest" description="Disordered" evidence="7">
    <location>
        <begin position="41"/>
        <end position="60"/>
    </location>
</feature>
<reference evidence="9" key="2">
    <citation type="submission" date="2020-07" db="EMBL/GenBank/DDBJ databases">
        <authorList>
            <person name="Vera ALvarez R."/>
            <person name="Arias-Moreno D.M."/>
            <person name="Jimenez-Jacinto V."/>
            <person name="Jimenez-Bremont J.F."/>
            <person name="Swaminathan K."/>
            <person name="Moose S.P."/>
            <person name="Guerrero-Gonzalez M.L."/>
            <person name="Marino-Ramirez L."/>
            <person name="Landsman D."/>
            <person name="Rodriguez-Kessler M."/>
            <person name="Delgado-Sanchez P."/>
        </authorList>
    </citation>
    <scope>NUCLEOTIDE SEQUENCE</scope>
    <source>
        <tissue evidence="9">Cladode</tissue>
    </source>
</reference>
<keyword evidence="3" id="KW-0256">Endoplasmic reticulum</keyword>
<protein>
    <recommendedName>
        <fullName evidence="10">Seipin</fullName>
    </recommendedName>
</protein>
<evidence type="ECO:0000313" key="9">
    <source>
        <dbReference type="EMBL" id="MBA4615066.1"/>
    </source>
</evidence>
<feature type="transmembrane region" description="Helical" evidence="8">
    <location>
        <begin position="79"/>
        <end position="108"/>
    </location>
</feature>
<keyword evidence="6 8" id="KW-0472">Membrane</keyword>
<accession>A0A7C9CCT5</accession>
<feature type="compositionally biased region" description="Pro residues" evidence="7">
    <location>
        <begin position="44"/>
        <end position="54"/>
    </location>
</feature>
<comment type="subcellular location">
    <subcellularLocation>
        <location evidence="1">Endoplasmic reticulum membrane</location>
        <topology evidence="1">Multi-pass membrane protein</topology>
    </subcellularLocation>
</comment>
<name>A0A7C9CCT5_OPUST</name>
<evidence type="ECO:0000256" key="5">
    <source>
        <dbReference type="ARBA" id="ARBA00023098"/>
    </source>
</evidence>
<keyword evidence="2 8" id="KW-0812">Transmembrane</keyword>
<dbReference type="PANTHER" id="PTHR21212">
    <property type="entry name" value="BERNARDINELLI-SEIP CONGENITAL LIPODYSTROPHY 2 HOMOLOG BSCL2 PROTEIN"/>
    <property type="match status" value="1"/>
</dbReference>
<keyword evidence="4 8" id="KW-1133">Transmembrane helix</keyword>
<dbReference type="GO" id="GO:0140042">
    <property type="term" value="P:lipid droplet formation"/>
    <property type="evidence" value="ECO:0007669"/>
    <property type="project" value="UniProtKB-ARBA"/>
</dbReference>
<reference evidence="9" key="1">
    <citation type="journal article" date="2013" name="J. Plant Res.">
        <title>Effect of fungi and light on seed germination of three Opuntia species from semiarid lands of central Mexico.</title>
        <authorList>
            <person name="Delgado-Sanchez P."/>
            <person name="Jimenez-Bremont J.F."/>
            <person name="Guerrero-Gonzalez Mde L."/>
            <person name="Flores J."/>
        </authorList>
    </citation>
    <scope>NUCLEOTIDE SEQUENCE</scope>
    <source>
        <tissue evidence="9">Cladode</tissue>
    </source>
</reference>
<feature type="region of interest" description="Disordered" evidence="7">
    <location>
        <begin position="392"/>
        <end position="412"/>
    </location>
</feature>
<dbReference type="PANTHER" id="PTHR21212:SF5">
    <property type="entry name" value="SEIPIN-1"/>
    <property type="match status" value="1"/>
</dbReference>
<evidence type="ECO:0000256" key="8">
    <source>
        <dbReference type="SAM" id="Phobius"/>
    </source>
</evidence>
<feature type="transmembrane region" description="Helical" evidence="8">
    <location>
        <begin position="286"/>
        <end position="308"/>
    </location>
</feature>
<evidence type="ECO:0008006" key="10">
    <source>
        <dbReference type="Google" id="ProtNLM"/>
    </source>
</evidence>
<dbReference type="GO" id="GO:0005789">
    <property type="term" value="C:endoplasmic reticulum membrane"/>
    <property type="evidence" value="ECO:0007669"/>
    <property type="project" value="UniProtKB-SubCell"/>
</dbReference>
<evidence type="ECO:0000256" key="4">
    <source>
        <dbReference type="ARBA" id="ARBA00022989"/>
    </source>
</evidence>
<dbReference type="EMBL" id="GISG01005967">
    <property type="protein sequence ID" value="MBA4615066.1"/>
    <property type="molecule type" value="Transcribed_RNA"/>
</dbReference>
<evidence type="ECO:0000256" key="1">
    <source>
        <dbReference type="ARBA" id="ARBA00004477"/>
    </source>
</evidence>
<proteinExistence type="predicted"/>
<sequence>MADFEDEGGGGGLGGGFVLNCVPKLIDSQIDLIADAFTSLTSPNPNPRPSPKPTPDSCQLPDIGKSAVHHLLRRVAHGLLGAVYTGSMLALMMSVAVVLGVLAVNYWVEEPVVVKEKLHFDFTDFNPQATFVFGGGMAGERKRKQQLATVPVGHTFHVSVELLVPDSDYNRDMGVFQIMAEVISTNGKVIARSSRPSMLIYQSHPIRLTRTLLMSFPLLLGLTHETQKIAVQLLKYKEDNLIRTEAIRIMLMPRAGTPYLPQLYEAKIVVHSRLPWMKELIHNWKWTFYVWTSLHIYIMLLTLILCFFRPLLVFPVLKAPGVGEHHHDERGPAVDREEKTGARMPEEREFTETLRKWQQYRRKRKAELLLSNSSTVMENVSLTSASSYTITKDADPGIEEEVGDSESVRLDS</sequence>
<dbReference type="GO" id="GO:0006629">
    <property type="term" value="P:lipid metabolic process"/>
    <property type="evidence" value="ECO:0007669"/>
    <property type="project" value="UniProtKB-KW"/>
</dbReference>
<dbReference type="InterPro" id="IPR009617">
    <property type="entry name" value="Seipin"/>
</dbReference>
<dbReference type="EMBL" id="GISG01005968">
    <property type="protein sequence ID" value="MBA4615067.1"/>
    <property type="molecule type" value="Transcribed_RNA"/>
</dbReference>
<dbReference type="Pfam" id="PF06775">
    <property type="entry name" value="Seipin"/>
    <property type="match status" value="1"/>
</dbReference>
<evidence type="ECO:0000256" key="3">
    <source>
        <dbReference type="ARBA" id="ARBA00022824"/>
    </source>
</evidence>
<evidence type="ECO:0000256" key="2">
    <source>
        <dbReference type="ARBA" id="ARBA00022692"/>
    </source>
</evidence>
<dbReference type="CDD" id="cd23995">
    <property type="entry name" value="Seipin_BSCL2_like"/>
    <property type="match status" value="1"/>
</dbReference>